<evidence type="ECO:0000259" key="2">
    <source>
        <dbReference type="PROSITE" id="PS51819"/>
    </source>
</evidence>
<evidence type="ECO:0000256" key="1">
    <source>
        <dbReference type="ARBA" id="ARBA00022723"/>
    </source>
</evidence>
<dbReference type="PANTHER" id="PTHR36113:SF6">
    <property type="entry name" value="FOSFOMYCIN RESISTANCE PROTEIN FOSX"/>
    <property type="match status" value="1"/>
</dbReference>
<protein>
    <submittedName>
        <fullName evidence="3">VOC family protein</fullName>
    </submittedName>
</protein>
<dbReference type="PROSITE" id="PS51819">
    <property type="entry name" value="VOC"/>
    <property type="match status" value="1"/>
</dbReference>
<dbReference type="Pfam" id="PF00903">
    <property type="entry name" value="Glyoxalase"/>
    <property type="match status" value="1"/>
</dbReference>
<reference evidence="3 4" key="1">
    <citation type="submission" date="2024-03" db="EMBL/GenBank/DDBJ databases">
        <title>Actinomycetospora sp. OC33-EN06, a novel actinomycete isolated from wild orchid (Aerides multiflora).</title>
        <authorList>
            <person name="Suriyachadkun C."/>
        </authorList>
    </citation>
    <scope>NUCLEOTIDE SEQUENCE [LARGE SCALE GENOMIC DNA]</scope>
    <source>
        <strain evidence="3 4">OC33-EN06</strain>
    </source>
</reference>
<gene>
    <name evidence="3" type="ORF">WCD41_23570</name>
</gene>
<keyword evidence="1" id="KW-0479">Metal-binding</keyword>
<organism evidence="3 4">
    <name type="scientific">Actinomycetospora aeridis</name>
    <dbReference type="NCBI Taxonomy" id="3129231"/>
    <lineage>
        <taxon>Bacteria</taxon>
        <taxon>Bacillati</taxon>
        <taxon>Actinomycetota</taxon>
        <taxon>Actinomycetes</taxon>
        <taxon>Pseudonocardiales</taxon>
        <taxon>Pseudonocardiaceae</taxon>
        <taxon>Actinomycetospora</taxon>
    </lineage>
</organism>
<dbReference type="InterPro" id="IPR004360">
    <property type="entry name" value="Glyas_Fos-R_dOase_dom"/>
</dbReference>
<evidence type="ECO:0000313" key="4">
    <source>
        <dbReference type="Proteomes" id="UP001370100"/>
    </source>
</evidence>
<dbReference type="RefSeq" id="WP_337717523.1">
    <property type="nucleotide sequence ID" value="NZ_JBBEGL010000007.1"/>
</dbReference>
<dbReference type="Proteomes" id="UP001370100">
    <property type="component" value="Unassembled WGS sequence"/>
</dbReference>
<dbReference type="SUPFAM" id="SSF54593">
    <property type="entry name" value="Glyoxalase/Bleomycin resistance protein/Dihydroxybiphenyl dioxygenase"/>
    <property type="match status" value="1"/>
</dbReference>
<dbReference type="InterPro" id="IPR037523">
    <property type="entry name" value="VOC_core"/>
</dbReference>
<evidence type="ECO:0000313" key="3">
    <source>
        <dbReference type="EMBL" id="MEJ2889460.1"/>
    </source>
</evidence>
<dbReference type="Gene3D" id="3.10.180.10">
    <property type="entry name" value="2,3-Dihydroxybiphenyl 1,2-Dioxygenase, domain 1"/>
    <property type="match status" value="1"/>
</dbReference>
<accession>A0ABU8NAM6</accession>
<keyword evidence="4" id="KW-1185">Reference proteome</keyword>
<proteinExistence type="predicted"/>
<dbReference type="InterPro" id="IPR051332">
    <property type="entry name" value="Fosfomycin_Res_Enzymes"/>
</dbReference>
<dbReference type="PANTHER" id="PTHR36113">
    <property type="entry name" value="LYASE, PUTATIVE-RELATED-RELATED"/>
    <property type="match status" value="1"/>
</dbReference>
<dbReference type="InterPro" id="IPR029068">
    <property type="entry name" value="Glyas_Bleomycin-R_OHBP_Dase"/>
</dbReference>
<dbReference type="EMBL" id="JBBEGL010000007">
    <property type="protein sequence ID" value="MEJ2889460.1"/>
    <property type="molecule type" value="Genomic_DNA"/>
</dbReference>
<name>A0ABU8NAM6_9PSEU</name>
<sequence>MTLLGVHHLGLTVADVERSARWYCAVLDFFRVGEFGGPDDPRRKVFLNHPGFRLRLGLVEHRGGAGDRFDETRTGLDHLAFSVPDGDHLDRWAARIAEHGVEFSPAVPANTVPGASVIVLRDPDGIQLELFADPERSRRR</sequence>
<comment type="caution">
    <text evidence="3">The sequence shown here is derived from an EMBL/GenBank/DDBJ whole genome shotgun (WGS) entry which is preliminary data.</text>
</comment>
<feature type="domain" description="VOC" evidence="2">
    <location>
        <begin position="5"/>
        <end position="133"/>
    </location>
</feature>